<keyword evidence="11" id="KW-0449">Lipoprotein</keyword>
<feature type="transmembrane region" description="Helical" evidence="9">
    <location>
        <begin position="94"/>
        <end position="116"/>
    </location>
</feature>
<evidence type="ECO:0000256" key="6">
    <source>
        <dbReference type="ARBA" id="ARBA00022989"/>
    </source>
</evidence>
<keyword evidence="5 9" id="KW-0812">Transmembrane</keyword>
<dbReference type="PANTHER" id="PTHR38686:SF1">
    <property type="entry name" value="APOLIPOPROTEIN N-ACYLTRANSFERASE"/>
    <property type="match status" value="1"/>
</dbReference>
<dbReference type="GO" id="GO:0042158">
    <property type="term" value="P:lipoprotein biosynthetic process"/>
    <property type="evidence" value="ECO:0007669"/>
    <property type="project" value="UniProtKB-UniRule"/>
</dbReference>
<feature type="transmembrane region" description="Helical" evidence="9">
    <location>
        <begin position="36"/>
        <end position="54"/>
    </location>
</feature>
<organism evidence="11 12">
    <name type="scientific">Epibacterium ulvae</name>
    <dbReference type="NCBI Taxonomy" id="1156985"/>
    <lineage>
        <taxon>Bacteria</taxon>
        <taxon>Pseudomonadati</taxon>
        <taxon>Pseudomonadota</taxon>
        <taxon>Alphaproteobacteria</taxon>
        <taxon>Rhodobacterales</taxon>
        <taxon>Roseobacteraceae</taxon>
        <taxon>Epibacterium</taxon>
    </lineage>
</organism>
<dbReference type="InterPro" id="IPR004563">
    <property type="entry name" value="Apolipo_AcylTrfase"/>
</dbReference>
<feature type="domain" description="CN hydrolase" evidence="10">
    <location>
        <begin position="240"/>
        <end position="477"/>
    </location>
</feature>
<keyword evidence="8 9" id="KW-0012">Acyltransferase</keyword>
<comment type="similarity">
    <text evidence="2 9">Belongs to the CN hydrolase family. Apolipoprotein N-acyltransferase subfamily.</text>
</comment>
<comment type="subcellular location">
    <subcellularLocation>
        <location evidence="1 9">Cell membrane</location>
        <topology evidence="1 9">Multi-pass membrane protein</topology>
    </subcellularLocation>
</comment>
<dbReference type="EMBL" id="FMWG01000001">
    <property type="protein sequence ID" value="SCZ50639.1"/>
    <property type="molecule type" value="Genomic_DNA"/>
</dbReference>
<comment type="function">
    <text evidence="9">Catalyzes the phospholipid dependent N-acylation of the N-terminal cysteine of apolipoprotein, the last step in lipoprotein maturation.</text>
</comment>
<feature type="transmembrane region" description="Helical" evidence="9">
    <location>
        <begin position="165"/>
        <end position="191"/>
    </location>
</feature>
<dbReference type="STRING" id="1156985.SAMN04488118_101325"/>
<evidence type="ECO:0000256" key="1">
    <source>
        <dbReference type="ARBA" id="ARBA00004651"/>
    </source>
</evidence>
<keyword evidence="3 9" id="KW-1003">Cell membrane</keyword>
<comment type="pathway">
    <text evidence="9">Protein modification; lipoprotein biosynthesis (N-acyl transfer).</text>
</comment>
<dbReference type="PROSITE" id="PS50263">
    <property type="entry name" value="CN_HYDROLASE"/>
    <property type="match status" value="1"/>
</dbReference>
<dbReference type="NCBIfam" id="TIGR00546">
    <property type="entry name" value="lnt"/>
    <property type="match status" value="1"/>
</dbReference>
<dbReference type="AlphaFoldDB" id="A0A1G5PNJ7"/>
<name>A0A1G5PNJ7_9RHOB</name>
<reference evidence="11 12" key="1">
    <citation type="submission" date="2016-10" db="EMBL/GenBank/DDBJ databases">
        <authorList>
            <person name="de Groot N.N."/>
        </authorList>
    </citation>
    <scope>NUCLEOTIDE SEQUENCE [LARGE SCALE GENOMIC DNA]</scope>
    <source>
        <strain evidence="11 12">U95</strain>
    </source>
</reference>
<dbReference type="Pfam" id="PF20154">
    <property type="entry name" value="LNT_N"/>
    <property type="match status" value="1"/>
</dbReference>
<evidence type="ECO:0000313" key="12">
    <source>
        <dbReference type="Proteomes" id="UP000198767"/>
    </source>
</evidence>
<accession>A0A1G5PNJ7</accession>
<comment type="catalytic activity">
    <reaction evidence="9">
        <text>N-terminal S-1,2-diacyl-sn-glyceryl-L-cysteinyl-[lipoprotein] + a glycerophospholipid = N-acyl-S-1,2-diacyl-sn-glyceryl-L-cysteinyl-[lipoprotein] + a 2-acyl-sn-glycero-3-phospholipid + H(+)</text>
        <dbReference type="Rhea" id="RHEA:48228"/>
        <dbReference type="Rhea" id="RHEA-COMP:14681"/>
        <dbReference type="Rhea" id="RHEA-COMP:14684"/>
        <dbReference type="ChEBI" id="CHEBI:15378"/>
        <dbReference type="ChEBI" id="CHEBI:136912"/>
        <dbReference type="ChEBI" id="CHEBI:140656"/>
        <dbReference type="ChEBI" id="CHEBI:140657"/>
        <dbReference type="ChEBI" id="CHEBI:140660"/>
        <dbReference type="EC" id="2.3.1.269"/>
    </reaction>
</comment>
<keyword evidence="6 9" id="KW-1133">Transmembrane helix</keyword>
<feature type="transmembrane region" description="Helical" evidence="9">
    <location>
        <begin position="203"/>
        <end position="222"/>
    </location>
</feature>
<feature type="transmembrane region" description="Helical" evidence="9">
    <location>
        <begin position="128"/>
        <end position="145"/>
    </location>
</feature>
<dbReference type="InterPro" id="IPR003010">
    <property type="entry name" value="C-N_Hydrolase"/>
</dbReference>
<gene>
    <name evidence="9" type="primary">lnt</name>
    <name evidence="11" type="ORF">SAMN04488118_101325</name>
</gene>
<feature type="transmembrane region" description="Helical" evidence="9">
    <location>
        <begin position="63"/>
        <end position="82"/>
    </location>
</feature>
<dbReference type="UniPathway" id="UPA00666"/>
<dbReference type="PANTHER" id="PTHR38686">
    <property type="entry name" value="APOLIPOPROTEIN N-ACYLTRANSFERASE"/>
    <property type="match status" value="1"/>
</dbReference>
<dbReference type="GO" id="GO:0005886">
    <property type="term" value="C:plasma membrane"/>
    <property type="evidence" value="ECO:0007669"/>
    <property type="project" value="UniProtKB-SubCell"/>
</dbReference>
<evidence type="ECO:0000256" key="4">
    <source>
        <dbReference type="ARBA" id="ARBA00022679"/>
    </source>
</evidence>
<evidence type="ECO:0000313" key="11">
    <source>
        <dbReference type="EMBL" id="SCZ50639.1"/>
    </source>
</evidence>
<dbReference type="HAMAP" id="MF_01148">
    <property type="entry name" value="Lnt"/>
    <property type="match status" value="1"/>
</dbReference>
<evidence type="ECO:0000259" key="10">
    <source>
        <dbReference type="PROSITE" id="PS50263"/>
    </source>
</evidence>
<feature type="transmembrane region" description="Helical" evidence="9">
    <location>
        <begin position="12"/>
        <end position="30"/>
    </location>
</feature>
<dbReference type="Pfam" id="PF00795">
    <property type="entry name" value="CN_hydrolase"/>
    <property type="match status" value="1"/>
</dbReference>
<dbReference type="SUPFAM" id="SSF56317">
    <property type="entry name" value="Carbon-nitrogen hydrolase"/>
    <property type="match status" value="1"/>
</dbReference>
<dbReference type="GO" id="GO:0016410">
    <property type="term" value="F:N-acyltransferase activity"/>
    <property type="evidence" value="ECO:0007669"/>
    <property type="project" value="UniProtKB-UniRule"/>
</dbReference>
<sequence length="519" mass="57087">MMFSLHSQLPNRLTAGVIPALSFGLGALMAQGLAPFNWIWAAPVSLIVIADLFLRATTTKQAALYGWLFGCGYFANGLQWILEPFQVDAQAHAWMAPFALLFLAAGLALFWGAAFALSHRLANGHWRILALIGWWGLAEFARAYLLTGFPWAGLAQLHMGTDYRFALLPFIGPHGVATLLLGATLPCVLFWRSSARALRIERVIPMLAPLCLAGAVGCALLQKESRPDQLEMTDKTVRLVQPNAPQDQKWDPDLRWTFVQRQVDYSAQTPRPDLIVWPETSVPQWLNYAEDTLRMISSGARGVPIMLGIQREESGLYHNSAILLDRDGAVMQTYDKAHLVPFGEYVPFGDVMAKLGIHGLASQDGAGYAAGPSLQVIDTPVGKMLPLICYEAVFPQDIYQVTERPEMLTQITNDAWFGVKAGPQQHLVQAQMRAAEQGLPMIRVANTGISAMIDPYGRLRETIPLGEAGYIDAQLPSPLSVTLYSKTGDWPIFALVVLLVVAAGFSKALQQRHSRLIFP</sequence>
<evidence type="ECO:0000256" key="7">
    <source>
        <dbReference type="ARBA" id="ARBA00023136"/>
    </source>
</evidence>
<dbReference type="Proteomes" id="UP000198767">
    <property type="component" value="Unassembled WGS sequence"/>
</dbReference>
<dbReference type="EC" id="2.3.1.269" evidence="9"/>
<evidence type="ECO:0000256" key="8">
    <source>
        <dbReference type="ARBA" id="ARBA00023315"/>
    </source>
</evidence>
<evidence type="ECO:0000256" key="2">
    <source>
        <dbReference type="ARBA" id="ARBA00010065"/>
    </source>
</evidence>
<evidence type="ECO:0000256" key="9">
    <source>
        <dbReference type="HAMAP-Rule" id="MF_01148"/>
    </source>
</evidence>
<dbReference type="Gene3D" id="3.60.110.10">
    <property type="entry name" value="Carbon-nitrogen hydrolase"/>
    <property type="match status" value="1"/>
</dbReference>
<keyword evidence="12" id="KW-1185">Reference proteome</keyword>
<dbReference type="RefSeq" id="WP_232716332.1">
    <property type="nucleotide sequence ID" value="NZ_FMWG01000001.1"/>
</dbReference>
<dbReference type="InterPro" id="IPR036526">
    <property type="entry name" value="C-N_Hydrolase_sf"/>
</dbReference>
<keyword evidence="7 9" id="KW-0472">Membrane</keyword>
<keyword evidence="4 9" id="KW-0808">Transferase</keyword>
<proteinExistence type="inferred from homology"/>
<evidence type="ECO:0000256" key="5">
    <source>
        <dbReference type="ARBA" id="ARBA00022692"/>
    </source>
</evidence>
<protein>
    <recommendedName>
        <fullName evidence="9">Apolipoprotein N-acyltransferase</fullName>
        <shortName evidence="9">ALP N-acyltransferase</shortName>
        <ecNumber evidence="9">2.3.1.269</ecNumber>
    </recommendedName>
</protein>
<feature type="transmembrane region" description="Helical" evidence="9">
    <location>
        <begin position="490"/>
        <end position="509"/>
    </location>
</feature>
<evidence type="ECO:0000256" key="3">
    <source>
        <dbReference type="ARBA" id="ARBA00022475"/>
    </source>
</evidence>
<dbReference type="CDD" id="cd07571">
    <property type="entry name" value="ALP_N-acyl_transferase"/>
    <property type="match status" value="1"/>
</dbReference>
<dbReference type="InterPro" id="IPR045378">
    <property type="entry name" value="LNT_N"/>
</dbReference>